<dbReference type="KEGG" id="xba:C7S18_00800"/>
<protein>
    <recommendedName>
        <fullName evidence="1">Methyltransferase type 11 domain-containing protein</fullName>
    </recommendedName>
</protein>
<dbReference type="Gene3D" id="3.40.50.150">
    <property type="entry name" value="Vaccinia Virus protein VP39"/>
    <property type="match status" value="1"/>
</dbReference>
<dbReference type="AlphaFoldDB" id="A0A2P1PLV1"/>
<evidence type="ECO:0000313" key="3">
    <source>
        <dbReference type="Proteomes" id="UP000241074"/>
    </source>
</evidence>
<accession>A0A2P1PLV1</accession>
<dbReference type="EMBL" id="CP027860">
    <property type="protein sequence ID" value="AVP95825.1"/>
    <property type="molecule type" value="Genomic_DNA"/>
</dbReference>
<organism evidence="2 3">
    <name type="scientific">Ahniella affigens</name>
    <dbReference type="NCBI Taxonomy" id="2021234"/>
    <lineage>
        <taxon>Bacteria</taxon>
        <taxon>Pseudomonadati</taxon>
        <taxon>Pseudomonadota</taxon>
        <taxon>Gammaproteobacteria</taxon>
        <taxon>Lysobacterales</taxon>
        <taxon>Rhodanobacteraceae</taxon>
        <taxon>Ahniella</taxon>
    </lineage>
</organism>
<gene>
    <name evidence="2" type="ORF">C7S18_00800</name>
</gene>
<name>A0A2P1PLV1_9GAMM</name>
<dbReference type="InterPro" id="IPR013216">
    <property type="entry name" value="Methyltransf_11"/>
</dbReference>
<sequence length="339" mass="36973">MSDSRSSNTPAQQARIQSWTRYWSSGALHSCPGSFRGNYEGSMAAYWLQRFATLQAGQRVLDLCTGNGAIPRWLMGLDGGTDVGAEVDAVDLAVLKPDWLDQLQAAQRQRLRIRGEVNAEALPFADATMDLVTSQYGIEYANLDLVFAEIARVLKPGGQLQLLMHHAESRPVQMGAAEARALLPQLGPDGLLSAAAGLLPYLHAARDPAMREVLSRDTGAEQARRRFNDAQQAIAQQLAQNQLAGAMLTDLRNQVQQVLQIAQIGTLEQATQAFQKVLALWQESALRLAELVSVAADANTMHARMARLQQLGFSALNLTPVHFQNYLMGWALTGTKSIA</sequence>
<dbReference type="InterPro" id="IPR050508">
    <property type="entry name" value="Methyltransf_Superfamily"/>
</dbReference>
<dbReference type="Proteomes" id="UP000241074">
    <property type="component" value="Chromosome"/>
</dbReference>
<proteinExistence type="predicted"/>
<reference evidence="2 3" key="2">
    <citation type="submission" date="2018-03" db="EMBL/GenBank/DDBJ databases">
        <authorList>
            <person name="Keele B.F."/>
        </authorList>
    </citation>
    <scope>NUCLEOTIDE SEQUENCE [LARGE SCALE GENOMIC DNA]</scope>
    <source>
        <strain evidence="2 3">D13</strain>
    </source>
</reference>
<dbReference type="PANTHER" id="PTHR42912">
    <property type="entry name" value="METHYLTRANSFERASE"/>
    <property type="match status" value="1"/>
</dbReference>
<dbReference type="InterPro" id="IPR029063">
    <property type="entry name" value="SAM-dependent_MTases_sf"/>
</dbReference>
<feature type="domain" description="Methyltransferase type 11" evidence="1">
    <location>
        <begin position="61"/>
        <end position="160"/>
    </location>
</feature>
<dbReference type="Pfam" id="PF08241">
    <property type="entry name" value="Methyltransf_11"/>
    <property type="match status" value="1"/>
</dbReference>
<dbReference type="CDD" id="cd02440">
    <property type="entry name" value="AdoMet_MTases"/>
    <property type="match status" value="1"/>
</dbReference>
<evidence type="ECO:0000259" key="1">
    <source>
        <dbReference type="Pfam" id="PF08241"/>
    </source>
</evidence>
<dbReference type="OrthoDB" id="529208at2"/>
<dbReference type="PANTHER" id="PTHR42912:SF93">
    <property type="entry name" value="N6-ADENOSINE-METHYLTRANSFERASE TMT1A"/>
    <property type="match status" value="1"/>
</dbReference>
<dbReference type="GO" id="GO:0008757">
    <property type="term" value="F:S-adenosylmethionine-dependent methyltransferase activity"/>
    <property type="evidence" value="ECO:0007669"/>
    <property type="project" value="InterPro"/>
</dbReference>
<dbReference type="RefSeq" id="WP_106889754.1">
    <property type="nucleotide sequence ID" value="NZ_CP027860.1"/>
</dbReference>
<dbReference type="SUPFAM" id="SSF53335">
    <property type="entry name" value="S-adenosyl-L-methionine-dependent methyltransferases"/>
    <property type="match status" value="1"/>
</dbReference>
<keyword evidence="3" id="KW-1185">Reference proteome</keyword>
<reference evidence="2 3" key="1">
    <citation type="submission" date="2018-03" db="EMBL/GenBank/DDBJ databases">
        <title>Ahniella affigens gen. nov., sp. nov., a gammaproteobacterium isolated from sandy soil near a stream.</title>
        <authorList>
            <person name="Ko Y."/>
            <person name="Kim J.-H."/>
        </authorList>
    </citation>
    <scope>NUCLEOTIDE SEQUENCE [LARGE SCALE GENOMIC DNA]</scope>
    <source>
        <strain evidence="2 3">D13</strain>
    </source>
</reference>
<evidence type="ECO:0000313" key="2">
    <source>
        <dbReference type="EMBL" id="AVP95825.1"/>
    </source>
</evidence>